<dbReference type="InterPro" id="IPR002539">
    <property type="entry name" value="MaoC-like_dom"/>
</dbReference>
<evidence type="ECO:0000259" key="1">
    <source>
        <dbReference type="Pfam" id="PF01575"/>
    </source>
</evidence>
<name>A0A4Y9LNS5_9BRAD</name>
<dbReference type="Proteomes" id="UP000297966">
    <property type="component" value="Unassembled WGS sequence"/>
</dbReference>
<accession>A0A4Y9LNS5</accession>
<feature type="domain" description="MaoC-like" evidence="1">
    <location>
        <begin position="30"/>
        <end position="125"/>
    </location>
</feature>
<dbReference type="Gene3D" id="3.10.129.10">
    <property type="entry name" value="Hotdog Thioesterase"/>
    <property type="match status" value="1"/>
</dbReference>
<protein>
    <submittedName>
        <fullName evidence="2">MaoC family dehydratase</fullName>
    </submittedName>
</protein>
<dbReference type="EMBL" id="SPQT01000016">
    <property type="protein sequence ID" value="TFV44991.1"/>
    <property type="molecule type" value="Genomic_DNA"/>
</dbReference>
<proteinExistence type="predicted"/>
<dbReference type="OrthoDB" id="9797938at2"/>
<dbReference type="InterPro" id="IPR052342">
    <property type="entry name" value="MCH/BMMD"/>
</dbReference>
<evidence type="ECO:0000313" key="3">
    <source>
        <dbReference type="Proteomes" id="UP000297966"/>
    </source>
</evidence>
<dbReference type="PANTHER" id="PTHR43664:SF1">
    <property type="entry name" value="BETA-METHYLMALYL-COA DEHYDRATASE"/>
    <property type="match status" value="1"/>
</dbReference>
<dbReference type="Pfam" id="PF01575">
    <property type="entry name" value="MaoC_dehydratas"/>
    <property type="match status" value="1"/>
</dbReference>
<keyword evidence="3" id="KW-1185">Reference proteome</keyword>
<evidence type="ECO:0000313" key="2">
    <source>
        <dbReference type="EMBL" id="TFV44991.1"/>
    </source>
</evidence>
<sequence length="163" mass="17938">MRPQSVISASNPKMTLTFEDFPPGRFGTFGPRHVTRDEILAFAAEFDPQPMHLDENAASQSMLRGLSGSGWHLCSLMMRMMADGFITRAASLGSPGVDEVRWLSPLRPGDDLMLDVDVLEARTSKSRPELGIVKFKCTVRNATGQALCEMTSPILIKRREGAV</sequence>
<organism evidence="2 3">
    <name type="scientific">Bradyrhizobium niftali</name>
    <dbReference type="NCBI Taxonomy" id="2560055"/>
    <lineage>
        <taxon>Bacteria</taxon>
        <taxon>Pseudomonadati</taxon>
        <taxon>Pseudomonadota</taxon>
        <taxon>Alphaproteobacteria</taxon>
        <taxon>Hyphomicrobiales</taxon>
        <taxon>Nitrobacteraceae</taxon>
        <taxon>Bradyrhizobium</taxon>
    </lineage>
</organism>
<reference evidence="2 3" key="1">
    <citation type="submission" date="2019-03" db="EMBL/GenBank/DDBJ databases">
        <title>Bradyrhizobium diversity isolated from nodules of Chamaecrista fasciculata.</title>
        <authorList>
            <person name="Klepa M.S."/>
            <person name="Urquiaga M.O."/>
            <person name="Hungria M."/>
            <person name="Delamuta J.R."/>
        </authorList>
    </citation>
    <scope>NUCLEOTIDE SEQUENCE [LARGE SCALE GENOMIC DNA]</scope>
    <source>
        <strain evidence="2 3">CNPSo 3448</strain>
    </source>
</reference>
<dbReference type="AlphaFoldDB" id="A0A4Y9LNS5"/>
<dbReference type="CDD" id="cd03454">
    <property type="entry name" value="YdeM"/>
    <property type="match status" value="1"/>
</dbReference>
<comment type="caution">
    <text evidence="2">The sequence shown here is derived from an EMBL/GenBank/DDBJ whole genome shotgun (WGS) entry which is preliminary data.</text>
</comment>
<dbReference type="PANTHER" id="PTHR43664">
    <property type="entry name" value="MONOAMINE OXIDASE-RELATED"/>
    <property type="match status" value="1"/>
</dbReference>
<gene>
    <name evidence="2" type="ORF">E4K65_25940</name>
</gene>
<dbReference type="SUPFAM" id="SSF54637">
    <property type="entry name" value="Thioesterase/thiol ester dehydrase-isomerase"/>
    <property type="match status" value="1"/>
</dbReference>
<dbReference type="InterPro" id="IPR029069">
    <property type="entry name" value="HotDog_dom_sf"/>
</dbReference>